<keyword evidence="7" id="KW-1185">Reference proteome</keyword>
<dbReference type="PANTHER" id="PTHR43424:SF1">
    <property type="entry name" value="LOCUS PUTATIVE PROTEIN 1-RELATED"/>
    <property type="match status" value="1"/>
</dbReference>
<protein>
    <submittedName>
        <fullName evidence="6">Flippase</fullName>
    </submittedName>
</protein>
<evidence type="ECO:0000313" key="7">
    <source>
        <dbReference type="Proteomes" id="UP000297540"/>
    </source>
</evidence>
<dbReference type="InterPro" id="IPR052556">
    <property type="entry name" value="PolySynth_Transporter"/>
</dbReference>
<evidence type="ECO:0000256" key="4">
    <source>
        <dbReference type="ARBA" id="ARBA00023136"/>
    </source>
</evidence>
<evidence type="ECO:0000256" key="3">
    <source>
        <dbReference type="ARBA" id="ARBA00022989"/>
    </source>
</evidence>
<evidence type="ECO:0000313" key="6">
    <source>
        <dbReference type="EMBL" id="TFF38787.1"/>
    </source>
</evidence>
<dbReference type="Pfam" id="PF01943">
    <property type="entry name" value="Polysacc_synt"/>
    <property type="match status" value="1"/>
</dbReference>
<feature type="transmembrane region" description="Helical" evidence="5">
    <location>
        <begin position="46"/>
        <end position="67"/>
    </location>
</feature>
<keyword evidence="3 5" id="KW-1133">Transmembrane helix</keyword>
<dbReference type="CDD" id="cd13128">
    <property type="entry name" value="MATE_Wzx_like"/>
    <property type="match status" value="1"/>
</dbReference>
<sequence>MNIKKNFLYNSILLVSQYIFPMLVFPYTSRVLGVDKIGLVNFADGIVNNFILFSTMGLTITGIREVARYKNDRLQINRVFSELLVIHLIMTAIVSVIYVIAIYNYAKFSDHKALYLIGLSKLICNVFLIEWFFRGIENFKFITLRTVIIKTVYVALVFLTVKQKDDYNIFFILTCGMTVINGLVNCWYARNYVSVAFKNLDLNRHFKFFFTMGLYLILTNMYTTFNVAYLGFVANDTSVGLYSTSLKIFTIILGLFTALNTVLVPRLSSLIAEDRHEEFISLINKSTILISAICFPIIMLSEVLAPQIIHIIAGEGYDGAIICFRIIIPQIFLVGISQILSNQILMSLKLDNKLAITSFYGAVVGVLLTIIYVPRYREVGTSIVVLISELVVTFVLYYFCTVTARVKLPLLNILKNLVLSVPYLLIAYLCAISISNGLVTLLLAGTISLIYFALSQIYLMKNEILLAFVAKGRLKLATLK</sequence>
<feature type="transmembrane region" description="Helical" evidence="5">
    <location>
        <begin position="288"/>
        <end position="313"/>
    </location>
</feature>
<evidence type="ECO:0000256" key="2">
    <source>
        <dbReference type="ARBA" id="ARBA00022692"/>
    </source>
</evidence>
<feature type="transmembrane region" description="Helical" evidence="5">
    <location>
        <begin position="208"/>
        <end position="234"/>
    </location>
</feature>
<feature type="transmembrane region" description="Helical" evidence="5">
    <location>
        <begin position="421"/>
        <end position="443"/>
    </location>
</feature>
<feature type="transmembrane region" description="Helical" evidence="5">
    <location>
        <begin position="7"/>
        <end position="26"/>
    </location>
</feature>
<keyword evidence="2 5" id="KW-0812">Transmembrane</keyword>
<comment type="caution">
    <text evidence="6">The sequence shown here is derived from an EMBL/GenBank/DDBJ whole genome shotgun (WGS) entry which is preliminary data.</text>
</comment>
<feature type="transmembrane region" description="Helical" evidence="5">
    <location>
        <begin position="142"/>
        <end position="161"/>
    </location>
</feature>
<feature type="transmembrane region" description="Helical" evidence="5">
    <location>
        <begin position="113"/>
        <end position="133"/>
    </location>
</feature>
<dbReference type="AlphaFoldDB" id="A0A4Y8SJT0"/>
<dbReference type="EMBL" id="SOZE01000005">
    <property type="protein sequence ID" value="TFF38787.1"/>
    <property type="molecule type" value="Genomic_DNA"/>
</dbReference>
<dbReference type="InterPro" id="IPR002797">
    <property type="entry name" value="Polysacc_synth"/>
</dbReference>
<dbReference type="Proteomes" id="UP000297540">
    <property type="component" value="Unassembled WGS sequence"/>
</dbReference>
<dbReference type="PANTHER" id="PTHR43424">
    <property type="entry name" value="LOCUS PUTATIVE PROTEIN 1-RELATED"/>
    <property type="match status" value="1"/>
</dbReference>
<dbReference type="RefSeq" id="WP_133228309.1">
    <property type="nucleotide sequence ID" value="NZ_SOZE01000005.1"/>
</dbReference>
<dbReference type="OrthoDB" id="9815702at2"/>
<evidence type="ECO:0000256" key="5">
    <source>
        <dbReference type="SAM" id="Phobius"/>
    </source>
</evidence>
<evidence type="ECO:0000256" key="1">
    <source>
        <dbReference type="ARBA" id="ARBA00004141"/>
    </source>
</evidence>
<accession>A0A4Y8SJT0</accession>
<gene>
    <name evidence="6" type="ORF">E2R66_07210</name>
</gene>
<proteinExistence type="predicted"/>
<feature type="transmembrane region" description="Helical" evidence="5">
    <location>
        <begin position="319"/>
        <end position="342"/>
    </location>
</feature>
<feature type="transmembrane region" description="Helical" evidence="5">
    <location>
        <begin position="246"/>
        <end position="267"/>
    </location>
</feature>
<feature type="transmembrane region" description="Helical" evidence="5">
    <location>
        <begin position="354"/>
        <end position="373"/>
    </location>
</feature>
<dbReference type="GO" id="GO:0016020">
    <property type="term" value="C:membrane"/>
    <property type="evidence" value="ECO:0007669"/>
    <property type="project" value="UniProtKB-SubCell"/>
</dbReference>
<organism evidence="6 7">
    <name type="scientific">Mucilaginibacter psychrotolerans</name>
    <dbReference type="NCBI Taxonomy" id="1524096"/>
    <lineage>
        <taxon>Bacteria</taxon>
        <taxon>Pseudomonadati</taxon>
        <taxon>Bacteroidota</taxon>
        <taxon>Sphingobacteriia</taxon>
        <taxon>Sphingobacteriales</taxon>
        <taxon>Sphingobacteriaceae</taxon>
        <taxon>Mucilaginibacter</taxon>
    </lineage>
</organism>
<name>A0A4Y8SJT0_9SPHI</name>
<reference evidence="6 7" key="1">
    <citation type="journal article" date="2017" name="Int. J. Syst. Evol. Microbiol.">
        <title>Mucilaginibacterpsychrotolerans sp. nov., isolated from peatlands.</title>
        <authorList>
            <person name="Deng Y."/>
            <person name="Shen L."/>
            <person name="Xu B."/>
            <person name="Liu Y."/>
            <person name="Gu Z."/>
            <person name="Liu H."/>
            <person name="Zhou Y."/>
        </authorList>
    </citation>
    <scope>NUCLEOTIDE SEQUENCE [LARGE SCALE GENOMIC DNA]</scope>
    <source>
        <strain evidence="6 7">NH7-4</strain>
    </source>
</reference>
<comment type="subcellular location">
    <subcellularLocation>
        <location evidence="1">Membrane</location>
        <topology evidence="1">Multi-pass membrane protein</topology>
    </subcellularLocation>
</comment>
<feature type="transmembrane region" description="Helical" evidence="5">
    <location>
        <begin position="379"/>
        <end position="400"/>
    </location>
</feature>
<keyword evidence="4 5" id="KW-0472">Membrane</keyword>
<feature type="transmembrane region" description="Helical" evidence="5">
    <location>
        <begin position="79"/>
        <end position="101"/>
    </location>
</feature>
<feature type="transmembrane region" description="Helical" evidence="5">
    <location>
        <begin position="167"/>
        <end position="188"/>
    </location>
</feature>